<gene>
    <name evidence="1" type="ORF">B0T26DRAFT_710815</name>
</gene>
<proteinExistence type="predicted"/>
<keyword evidence="2" id="KW-1185">Reference proteome</keyword>
<name>A0AA40AKZ8_9PEZI</name>
<comment type="caution">
    <text evidence="1">The sequence shown here is derived from an EMBL/GenBank/DDBJ whole genome shotgun (WGS) entry which is preliminary data.</text>
</comment>
<sequence>MDDVKVVHWFCLMRNADWPAWFAWRLETEWRCRRGTMAGTAGTVSPFEGRKRHWFEEIDRSNGDSRSEQERVEPKILTVCPGN</sequence>
<organism evidence="1 2">
    <name type="scientific">Lasiosphaeria miniovina</name>
    <dbReference type="NCBI Taxonomy" id="1954250"/>
    <lineage>
        <taxon>Eukaryota</taxon>
        <taxon>Fungi</taxon>
        <taxon>Dikarya</taxon>
        <taxon>Ascomycota</taxon>
        <taxon>Pezizomycotina</taxon>
        <taxon>Sordariomycetes</taxon>
        <taxon>Sordariomycetidae</taxon>
        <taxon>Sordariales</taxon>
        <taxon>Lasiosphaeriaceae</taxon>
        <taxon>Lasiosphaeria</taxon>
    </lineage>
</organism>
<dbReference type="RefSeq" id="XP_060296557.1">
    <property type="nucleotide sequence ID" value="XM_060441998.1"/>
</dbReference>
<dbReference type="EMBL" id="JAUIRO010000004">
    <property type="protein sequence ID" value="KAK0717764.1"/>
    <property type="molecule type" value="Genomic_DNA"/>
</dbReference>
<accession>A0AA40AKZ8</accession>
<evidence type="ECO:0000313" key="1">
    <source>
        <dbReference type="EMBL" id="KAK0717764.1"/>
    </source>
</evidence>
<dbReference type="AlphaFoldDB" id="A0AA40AKZ8"/>
<protein>
    <submittedName>
        <fullName evidence="1">Uncharacterized protein</fullName>
    </submittedName>
</protein>
<dbReference type="Proteomes" id="UP001172101">
    <property type="component" value="Unassembled WGS sequence"/>
</dbReference>
<reference evidence="1" key="1">
    <citation type="submission" date="2023-06" db="EMBL/GenBank/DDBJ databases">
        <title>Genome-scale phylogeny and comparative genomics of the fungal order Sordariales.</title>
        <authorList>
            <consortium name="Lawrence Berkeley National Laboratory"/>
            <person name="Hensen N."/>
            <person name="Bonometti L."/>
            <person name="Westerberg I."/>
            <person name="Brannstrom I.O."/>
            <person name="Guillou S."/>
            <person name="Cros-Aarteil S."/>
            <person name="Calhoun S."/>
            <person name="Haridas S."/>
            <person name="Kuo A."/>
            <person name="Mondo S."/>
            <person name="Pangilinan J."/>
            <person name="Riley R."/>
            <person name="LaButti K."/>
            <person name="Andreopoulos B."/>
            <person name="Lipzen A."/>
            <person name="Chen C."/>
            <person name="Yanf M."/>
            <person name="Daum C."/>
            <person name="Ng V."/>
            <person name="Clum A."/>
            <person name="Steindorff A."/>
            <person name="Ohm R."/>
            <person name="Martin F."/>
            <person name="Silar P."/>
            <person name="Natvig D."/>
            <person name="Lalanne C."/>
            <person name="Gautier V."/>
            <person name="Ament-velasquez S.L."/>
            <person name="Kruys A."/>
            <person name="Hutchinson M.I."/>
            <person name="Powell A.J."/>
            <person name="Barry K."/>
            <person name="Miller A.N."/>
            <person name="Grigoriev I.V."/>
            <person name="Debuchy R."/>
            <person name="Gladieux P."/>
            <person name="Thoren M.H."/>
            <person name="Johannesson H."/>
        </authorList>
    </citation>
    <scope>NUCLEOTIDE SEQUENCE</scope>
    <source>
        <strain evidence="1">SMH2392-1A</strain>
    </source>
</reference>
<evidence type="ECO:0000313" key="2">
    <source>
        <dbReference type="Proteomes" id="UP001172101"/>
    </source>
</evidence>
<dbReference type="GeneID" id="85325268"/>